<proteinExistence type="predicted"/>
<dbReference type="EMBL" id="MIJE01000001">
    <property type="protein sequence ID" value="OEF98767.1"/>
    <property type="molecule type" value="Genomic_DNA"/>
</dbReference>
<reference evidence="2 3" key="1">
    <citation type="submission" date="2016-09" db="EMBL/GenBank/DDBJ databases">
        <title>Draft genome sequence for the type strain of Desulfuribacillus alkaliarsenatis AHT28, an obligately anaerobic, sulfidogenic bacterium isolated from Russian soda lake sediments.</title>
        <authorList>
            <person name="Abin C.A."/>
            <person name="Hollibaugh J.T."/>
        </authorList>
    </citation>
    <scope>NUCLEOTIDE SEQUENCE [LARGE SCALE GENOMIC DNA]</scope>
    <source>
        <strain evidence="2 3">AHT28</strain>
    </source>
</reference>
<comment type="caution">
    <text evidence="2">The sequence shown here is derived from an EMBL/GenBank/DDBJ whole genome shotgun (WGS) entry which is preliminary data.</text>
</comment>
<dbReference type="Gene3D" id="3.30.1310.20">
    <property type="entry name" value="PRTase-like"/>
    <property type="match status" value="1"/>
</dbReference>
<gene>
    <name evidence="2" type="ORF">BHF68_01555</name>
</gene>
<dbReference type="AlphaFoldDB" id="A0A1E5G6D6"/>
<evidence type="ECO:0000259" key="1">
    <source>
        <dbReference type="Pfam" id="PF00156"/>
    </source>
</evidence>
<dbReference type="STRING" id="766136.BHF68_01555"/>
<keyword evidence="2" id="KW-0808">Transferase</keyword>
<dbReference type="Proteomes" id="UP000094296">
    <property type="component" value="Unassembled WGS sequence"/>
</dbReference>
<dbReference type="Pfam" id="PF00156">
    <property type="entry name" value="Pribosyltran"/>
    <property type="match status" value="1"/>
</dbReference>
<dbReference type="SUPFAM" id="SSF53271">
    <property type="entry name" value="PRTase-like"/>
    <property type="match status" value="1"/>
</dbReference>
<accession>A0A1E5G6D6</accession>
<evidence type="ECO:0000313" key="3">
    <source>
        <dbReference type="Proteomes" id="UP000094296"/>
    </source>
</evidence>
<dbReference type="CDD" id="cd06223">
    <property type="entry name" value="PRTases_typeI"/>
    <property type="match status" value="1"/>
</dbReference>
<sequence length="209" mass="23227">MYKNRLEAGQILAHELMIFKNDHPVILALPRGGIPIAAPIVKQLNTDFDIIIPRKIGAPYNEEVAIGSVTEEGHAILNQSLIERLAVPDSYIEQATLKQVQEIKRRLNTYRQGRAPIKLEGRVVILVDDGIATGYTMHAAIQSVQHQNPKKLIIAVPVAPPETVDTLTELIDAVVCPLQVIHFQAVGQFYDEFNQVSDEEVSELLKIIV</sequence>
<feature type="domain" description="Phosphoribosyltransferase" evidence="1">
    <location>
        <begin position="14"/>
        <end position="175"/>
    </location>
</feature>
<protein>
    <submittedName>
        <fullName evidence="2">Phosphoribosyltransferase</fullName>
    </submittedName>
</protein>
<keyword evidence="3" id="KW-1185">Reference proteome</keyword>
<dbReference type="Gene3D" id="3.40.50.2020">
    <property type="match status" value="1"/>
</dbReference>
<dbReference type="GO" id="GO:0016757">
    <property type="term" value="F:glycosyltransferase activity"/>
    <property type="evidence" value="ECO:0007669"/>
    <property type="project" value="UniProtKB-KW"/>
</dbReference>
<name>A0A1E5G6D6_9FIRM</name>
<keyword evidence="2" id="KW-0328">Glycosyltransferase</keyword>
<organism evidence="2 3">
    <name type="scientific">Desulfuribacillus alkaliarsenatis</name>
    <dbReference type="NCBI Taxonomy" id="766136"/>
    <lineage>
        <taxon>Bacteria</taxon>
        <taxon>Bacillati</taxon>
        <taxon>Bacillota</taxon>
        <taxon>Desulfuribacillia</taxon>
        <taxon>Desulfuribacillales</taxon>
        <taxon>Desulfuribacillaceae</taxon>
        <taxon>Desulfuribacillus</taxon>
    </lineage>
</organism>
<dbReference type="InterPro" id="IPR000836">
    <property type="entry name" value="PRTase_dom"/>
</dbReference>
<dbReference type="InterPro" id="IPR029057">
    <property type="entry name" value="PRTase-like"/>
</dbReference>
<evidence type="ECO:0000313" key="2">
    <source>
        <dbReference type="EMBL" id="OEF98767.1"/>
    </source>
</evidence>